<keyword evidence="7" id="KW-0067">ATP-binding</keyword>
<dbReference type="InterPro" id="IPR036890">
    <property type="entry name" value="HATPase_C_sf"/>
</dbReference>
<evidence type="ECO:0000256" key="9">
    <source>
        <dbReference type="ARBA" id="ARBA00059827"/>
    </source>
</evidence>
<dbReference type="Pfam" id="PF02518">
    <property type="entry name" value="HATPase_c"/>
    <property type="match status" value="1"/>
</dbReference>
<dbReference type="InterPro" id="IPR013767">
    <property type="entry name" value="PAS_fold"/>
</dbReference>
<dbReference type="SMART" id="SM00388">
    <property type="entry name" value="HisKA"/>
    <property type="match status" value="1"/>
</dbReference>
<dbReference type="GO" id="GO:0005524">
    <property type="term" value="F:ATP binding"/>
    <property type="evidence" value="ECO:0007669"/>
    <property type="project" value="UniProtKB-KW"/>
</dbReference>
<dbReference type="InterPro" id="IPR035965">
    <property type="entry name" value="PAS-like_dom_sf"/>
</dbReference>
<comment type="catalytic activity">
    <reaction evidence="1">
        <text>ATP + protein L-histidine = ADP + protein N-phospho-L-histidine.</text>
        <dbReference type="EC" id="2.7.13.3"/>
    </reaction>
</comment>
<dbReference type="SUPFAM" id="SSF55785">
    <property type="entry name" value="PYP-like sensor domain (PAS domain)"/>
    <property type="match status" value="3"/>
</dbReference>
<dbReference type="NCBIfam" id="TIGR00229">
    <property type="entry name" value="sensory_box"/>
    <property type="match status" value="3"/>
</dbReference>
<name>A0A1P8UK40_9GAMM</name>
<feature type="domain" description="PAS" evidence="13">
    <location>
        <begin position="338"/>
        <end position="408"/>
    </location>
</feature>
<feature type="domain" description="PAS" evidence="13">
    <location>
        <begin position="210"/>
        <end position="280"/>
    </location>
</feature>
<dbReference type="EC" id="2.7.13.3" evidence="2"/>
<reference evidence="14 15" key="1">
    <citation type="submission" date="2017-01" db="EMBL/GenBank/DDBJ databases">
        <title>Draft sequence of Acidihalobacter ferrooxidans strain DSM 14175 (strain V8).</title>
        <authorList>
            <person name="Khaleque H.N."/>
            <person name="Ramsay J.P."/>
            <person name="Murphy R.J.T."/>
            <person name="Kaksonen A.H."/>
            <person name="Boxall N.J."/>
            <person name="Watkin E.L.J."/>
        </authorList>
    </citation>
    <scope>NUCLEOTIDE SEQUENCE [LARGE SCALE GENOMIC DNA]</scope>
    <source>
        <strain evidence="14 15">V8</strain>
    </source>
</reference>
<evidence type="ECO:0000256" key="2">
    <source>
        <dbReference type="ARBA" id="ARBA00012438"/>
    </source>
</evidence>
<dbReference type="SUPFAM" id="SSF55874">
    <property type="entry name" value="ATPase domain of HSP90 chaperone/DNA topoisomerase II/histidine kinase"/>
    <property type="match status" value="1"/>
</dbReference>
<feature type="coiled-coil region" evidence="11">
    <location>
        <begin position="452"/>
        <end position="479"/>
    </location>
</feature>
<dbReference type="CDD" id="cd16922">
    <property type="entry name" value="HATPase_EvgS-ArcB-TorS-like"/>
    <property type="match status" value="1"/>
</dbReference>
<dbReference type="AlphaFoldDB" id="A0A1P8UK40"/>
<evidence type="ECO:0000313" key="15">
    <source>
        <dbReference type="Proteomes" id="UP000243807"/>
    </source>
</evidence>
<sequence length="712" mass="78627">MSEAHPEALRQAVREIADQLCLAVDGRADFTVRTQVADPDAEKLVLLINFLLDSVSRLLEREQTNARELDARVAERSALLKATWDTLTDGLIVVDQTGTVTDCNPATRRLLSGSGEIIGKAFGDFMPEPERGEYQAYLRRYLETGDARILGTTRETAAQTAAGERIPVRLSVSEVNVNGQRQFVGLLRDIRAEKAQLDALEQQRQQVAQSNARLKATWNTLIDSLIVIDDHGIVKDCNPAACALLGLPQQAITERNISDFMPAPYRHAHDGYLRHYLETGEARIIGSGREVEVLRADGTQIPVQLSVSEMNLAGQRQFVGLLRDIRAEKAQLNALHHERQFIERLFDAVPDIIYAFDPQMRFLRWNKQVLEAVGMTDAELAGTRVPQHVAVRDWPRVLKTIQEVFTRGQARTTAHLKTPAGLVPYEFVAARLTGSDGTLLGLVGSGRNIAEREAYQLGLIEARERAEQARQAAEDASLSKSRFLASMSHELRTPLNAVIGYSELILEDLEDGAPSENIVNDLHTIRDAGRHLLQLINDVLDVSRIEAGQMRLHPEPVDPGALTRSLARTVLPLIENNHNRLVLDIPEPAPAMLLSDGGKLRQCLLNLLGNAAKFTHHGEISLSLRRVGEQLVWRVADTGIGMTREEQQRIFEAFVQADGDTDRQYGGSGLGLTLTKQLIELLGGSIEVDSEPGAGSTFRLTLPITPVEENAT</sequence>
<dbReference type="InterPro" id="IPR036097">
    <property type="entry name" value="HisK_dim/P_sf"/>
</dbReference>
<evidence type="ECO:0000256" key="1">
    <source>
        <dbReference type="ARBA" id="ARBA00000085"/>
    </source>
</evidence>
<dbReference type="CDD" id="cd00082">
    <property type="entry name" value="HisKA"/>
    <property type="match status" value="1"/>
</dbReference>
<proteinExistence type="predicted"/>
<evidence type="ECO:0000256" key="11">
    <source>
        <dbReference type="SAM" id="Coils"/>
    </source>
</evidence>
<dbReference type="SMART" id="SM00091">
    <property type="entry name" value="PAS"/>
    <property type="match status" value="3"/>
</dbReference>
<feature type="coiled-coil region" evidence="11">
    <location>
        <begin position="183"/>
        <end position="217"/>
    </location>
</feature>
<dbReference type="Gene3D" id="3.30.450.20">
    <property type="entry name" value="PAS domain"/>
    <property type="match status" value="3"/>
</dbReference>
<dbReference type="InterPro" id="IPR003661">
    <property type="entry name" value="HisK_dim/P_dom"/>
</dbReference>
<dbReference type="PROSITE" id="PS50109">
    <property type="entry name" value="HIS_KIN"/>
    <property type="match status" value="1"/>
</dbReference>
<dbReference type="SMART" id="SM00086">
    <property type="entry name" value="PAC"/>
    <property type="match status" value="3"/>
</dbReference>
<dbReference type="Gene3D" id="1.10.287.130">
    <property type="match status" value="1"/>
</dbReference>
<dbReference type="InterPro" id="IPR005467">
    <property type="entry name" value="His_kinase_dom"/>
</dbReference>
<dbReference type="SMART" id="SM00387">
    <property type="entry name" value="HATPase_c"/>
    <property type="match status" value="1"/>
</dbReference>
<keyword evidence="15" id="KW-1185">Reference proteome</keyword>
<dbReference type="PANTHER" id="PTHR43047">
    <property type="entry name" value="TWO-COMPONENT HISTIDINE PROTEIN KINASE"/>
    <property type="match status" value="1"/>
</dbReference>
<dbReference type="Gene3D" id="3.30.565.10">
    <property type="entry name" value="Histidine kinase-like ATPase, C-terminal domain"/>
    <property type="match status" value="1"/>
</dbReference>
<comment type="function">
    <text evidence="9">Putative oxygen sensor; modulates the activity of FixJ, a transcriptional activator of nitrogen fixation fixK gene. FixL probably acts as a kinase that phosphorylates FixJ.</text>
</comment>
<accession>A0A1P8UK40</accession>
<evidence type="ECO:0000256" key="8">
    <source>
        <dbReference type="ARBA" id="ARBA00023012"/>
    </source>
</evidence>
<dbReference type="EMBL" id="CP019434">
    <property type="protein sequence ID" value="APZ44201.1"/>
    <property type="molecule type" value="Genomic_DNA"/>
</dbReference>
<dbReference type="Proteomes" id="UP000243807">
    <property type="component" value="Chromosome"/>
</dbReference>
<keyword evidence="8" id="KW-0902">Two-component regulatory system</keyword>
<dbReference type="Pfam" id="PF00512">
    <property type="entry name" value="HisKA"/>
    <property type="match status" value="1"/>
</dbReference>
<dbReference type="GO" id="GO:0006355">
    <property type="term" value="P:regulation of DNA-templated transcription"/>
    <property type="evidence" value="ECO:0007669"/>
    <property type="project" value="InterPro"/>
</dbReference>
<keyword evidence="5" id="KW-0547">Nucleotide-binding</keyword>
<dbReference type="PRINTS" id="PR00344">
    <property type="entry name" value="BCTRLSENSOR"/>
</dbReference>
<dbReference type="FunFam" id="3.30.450.20:FF:000060">
    <property type="entry name" value="Sensor protein FixL"/>
    <property type="match status" value="1"/>
</dbReference>
<evidence type="ECO:0000256" key="4">
    <source>
        <dbReference type="ARBA" id="ARBA00022679"/>
    </source>
</evidence>
<evidence type="ECO:0000313" key="14">
    <source>
        <dbReference type="EMBL" id="APZ44201.1"/>
    </source>
</evidence>
<keyword evidence="3" id="KW-0597">Phosphoprotein</keyword>
<organism evidence="14 15">
    <name type="scientific">Acidihalobacter ferrooxydans</name>
    <dbReference type="NCBI Taxonomy" id="1765967"/>
    <lineage>
        <taxon>Bacteria</taxon>
        <taxon>Pseudomonadati</taxon>
        <taxon>Pseudomonadota</taxon>
        <taxon>Gammaproteobacteria</taxon>
        <taxon>Chromatiales</taxon>
        <taxon>Ectothiorhodospiraceae</taxon>
        <taxon>Acidihalobacter</taxon>
    </lineage>
</organism>
<dbReference type="InterPro" id="IPR004358">
    <property type="entry name" value="Sig_transdc_His_kin-like_C"/>
</dbReference>
<keyword evidence="4" id="KW-0808">Transferase</keyword>
<keyword evidence="11" id="KW-0175">Coiled coil</keyword>
<feature type="domain" description="Histidine kinase" evidence="12">
    <location>
        <begin position="486"/>
        <end position="706"/>
    </location>
</feature>
<evidence type="ECO:0000256" key="10">
    <source>
        <dbReference type="ARBA" id="ARBA00070616"/>
    </source>
</evidence>
<keyword evidence="6" id="KW-0418">Kinase</keyword>
<evidence type="ECO:0000256" key="5">
    <source>
        <dbReference type="ARBA" id="ARBA00022741"/>
    </source>
</evidence>
<evidence type="ECO:0000256" key="7">
    <source>
        <dbReference type="ARBA" id="ARBA00022840"/>
    </source>
</evidence>
<evidence type="ECO:0000256" key="6">
    <source>
        <dbReference type="ARBA" id="ARBA00022777"/>
    </source>
</evidence>
<dbReference type="Pfam" id="PF08448">
    <property type="entry name" value="PAS_4"/>
    <property type="match status" value="2"/>
</dbReference>
<dbReference type="SUPFAM" id="SSF47384">
    <property type="entry name" value="Homodimeric domain of signal transducing histidine kinase"/>
    <property type="match status" value="1"/>
</dbReference>
<evidence type="ECO:0000259" key="12">
    <source>
        <dbReference type="PROSITE" id="PS50109"/>
    </source>
</evidence>
<dbReference type="InterPro" id="IPR001610">
    <property type="entry name" value="PAC"/>
</dbReference>
<dbReference type="InterPro" id="IPR013656">
    <property type="entry name" value="PAS_4"/>
</dbReference>
<dbReference type="InterPro" id="IPR000014">
    <property type="entry name" value="PAS"/>
</dbReference>
<dbReference type="PROSITE" id="PS50112">
    <property type="entry name" value="PAS"/>
    <property type="match status" value="2"/>
</dbReference>
<dbReference type="STRING" id="1765967.BW247_14815"/>
<dbReference type="CDD" id="cd00130">
    <property type="entry name" value="PAS"/>
    <property type="match status" value="3"/>
</dbReference>
<dbReference type="KEGG" id="afy:BW247_14815"/>
<protein>
    <recommendedName>
        <fullName evidence="10">Sensor protein FixL</fullName>
        <ecNumber evidence="2">2.7.13.3</ecNumber>
    </recommendedName>
</protein>
<gene>
    <name evidence="14" type="ORF">BW247_14815</name>
</gene>
<evidence type="ECO:0000259" key="13">
    <source>
        <dbReference type="PROSITE" id="PS50112"/>
    </source>
</evidence>
<dbReference type="InterPro" id="IPR003594">
    <property type="entry name" value="HATPase_dom"/>
</dbReference>
<dbReference type="GO" id="GO:0000155">
    <property type="term" value="F:phosphorelay sensor kinase activity"/>
    <property type="evidence" value="ECO:0007669"/>
    <property type="project" value="InterPro"/>
</dbReference>
<evidence type="ECO:0000256" key="3">
    <source>
        <dbReference type="ARBA" id="ARBA00022553"/>
    </source>
</evidence>
<dbReference type="RefSeq" id="WP_076837824.1">
    <property type="nucleotide sequence ID" value="NZ_CP019434.1"/>
</dbReference>
<dbReference type="FunFam" id="3.30.565.10:FF:000010">
    <property type="entry name" value="Sensor histidine kinase RcsC"/>
    <property type="match status" value="1"/>
</dbReference>
<dbReference type="Pfam" id="PF00989">
    <property type="entry name" value="PAS"/>
    <property type="match status" value="1"/>
</dbReference>